<dbReference type="SMART" id="SM00487">
    <property type="entry name" value="DEXDc"/>
    <property type="match status" value="1"/>
</dbReference>
<comment type="similarity">
    <text evidence="10">Belongs to the DarT ADP-ribosyltransferase family.</text>
</comment>
<evidence type="ECO:0000259" key="11">
    <source>
        <dbReference type="PROSITE" id="PS51192"/>
    </source>
</evidence>
<evidence type="ECO:0000256" key="1">
    <source>
        <dbReference type="ARBA" id="ARBA00022649"/>
    </source>
</evidence>
<evidence type="ECO:0000256" key="9">
    <source>
        <dbReference type="ARBA" id="ARBA00023125"/>
    </source>
</evidence>
<organism evidence="14 15">
    <name type="scientific">Candidatus Aveggerthella stercoripullorum</name>
    <dbReference type="NCBI Taxonomy" id="2840688"/>
    <lineage>
        <taxon>Bacteria</taxon>
        <taxon>Bacillati</taxon>
        <taxon>Actinomycetota</taxon>
        <taxon>Coriobacteriia</taxon>
        <taxon>Eggerthellales</taxon>
        <taxon>Eggerthellaceae</taxon>
        <taxon>Eggerthellaceae incertae sedis</taxon>
        <taxon>Candidatus Aveggerthella</taxon>
    </lineage>
</organism>
<dbReference type="GO" id="GO:0016757">
    <property type="term" value="F:glycosyltransferase activity"/>
    <property type="evidence" value="ECO:0007669"/>
    <property type="project" value="UniProtKB-UniRule"/>
</dbReference>
<dbReference type="PROSITE" id="PS52018">
    <property type="entry name" value="DART"/>
    <property type="match status" value="1"/>
</dbReference>
<sequence length="1255" mass="141097">MDEAVANKPLLSEGTEHDLRYLKSRGVEHFVHFTAVDNLESILKDGILPREMLDNRRNDYKWNDATRYDGMSHVNLSITHPNIQLFFAMRKRHPNREYAVLTVNPAILYQYPKESSQGYHFTSTNAASSRATKCSVELLFAGDRQEYFERNWPTDVQSEVLVSGPIPAEYILSVQFSRTVADSAGFYGRIDRLRRIAQSRGLACEFLVADLMFEDVRRIASQGSPREKCELYFKSWAARESDYQLLSDEVMKLGRTKTFDSIAVAYEVAQRTPAHDRLFAEKREWTLDYRDDGVRIHRNNQELSAISVLEKIVNRGYVTVLSASLESGLKALGECRFDTETRIDLAHKIQCSIVELAKRQIIGNGPIATVLSDGSRDTWLDAITKLALEDLKELDAAVCSLYSCQRQLEGVAPAQQSEGGGFTLRLGDRYGQSVGGEAVISTTNVIERRTPFSFTQVQEPVPISVDASSIRFLLNYLYRFDSWREGQYEAVKRGLQRKDSIVLLPTGSGKSVVFQFLALVMPGVSYVVSPILSLIDDQIANLTRRGIGRVVGLSSQTKDRDEVVAGIATGQYLMAYIAPERFQNKAFVDSVKNHAETNAVSVIAIDEAHCVSEWGHDFRTSYLGLADACRETCRTGNAVPPLLALTGTASTSVLADIQHDLKIEGSEAIVKTRSFDRREIHYRIIQAPSSQKHDALDHIVRTLIPADLEISARSAYAPQQGDATNCGIVFCQHVNGTFGVMGSTGMSQGTGVWDHMDRLLPGVCAYYAGTKPKRLVGGNWNDEKRVQADRFKNNEVVAMVATKAFGMGIDKPNVRWVIHFGMPGSLESYYQEVGRAARDGKDAFAYLILSNDFKEVNKAILDPSITPVDKVEEFESRKPKYEGDDISRTLFFHKSTFAGVEAELAMARQVLDRCGRDNYTRGRWTVSFLQAQKNEMERAIYRFRLLGVFERYTVEYHGAGGGCFVIEASHVRGESLREAILENYLAHIKSYLSDAAYLDAAKASFLQAVSSAKDDREYILKAMWHLLAEFTYKVIEEGRRRATLTMLEAAERAAEASTWEEMDGTFREELLAYLSLGDEGERDVLLDVVYNATDAAILMRAVESASEREERVRLSRRSLRLLEDYPQNFGLFFTLAALEMIDGEPKRAVRYVESMVKFGKENYGLRRVGILERLLAFLHSPLGVLVSAEMLNDVTPGLARVFDLSVDELLSSINTEQARYLKTINRLYSFATNVSKEMQQHQDRRGNVRIRSSRA</sequence>
<dbReference type="GO" id="GO:0000724">
    <property type="term" value="P:double-strand break repair via homologous recombination"/>
    <property type="evidence" value="ECO:0007669"/>
    <property type="project" value="TreeGrafter"/>
</dbReference>
<name>A0A9D1D2M5_9ACTN</name>
<feature type="domain" description="Helicase C-terminal" evidence="12">
    <location>
        <begin position="716"/>
        <end position="882"/>
    </location>
</feature>
<evidence type="ECO:0000256" key="4">
    <source>
        <dbReference type="ARBA" id="ARBA00022695"/>
    </source>
</evidence>
<feature type="active site" evidence="10">
    <location>
        <position position="159"/>
    </location>
</feature>
<dbReference type="GO" id="GO:0005737">
    <property type="term" value="C:cytoplasm"/>
    <property type="evidence" value="ECO:0007669"/>
    <property type="project" value="TreeGrafter"/>
</dbReference>
<feature type="binding site" evidence="10">
    <location>
        <position position="67"/>
    </location>
    <ligand>
        <name>NAD(+)</name>
        <dbReference type="ChEBI" id="CHEBI:57540"/>
    </ligand>
</feature>
<evidence type="ECO:0000313" key="14">
    <source>
        <dbReference type="EMBL" id="HIR01264.1"/>
    </source>
</evidence>
<dbReference type="GO" id="GO:0016779">
    <property type="term" value="F:nucleotidyltransferase activity"/>
    <property type="evidence" value="ECO:0007669"/>
    <property type="project" value="UniProtKB-UniRule"/>
</dbReference>
<dbReference type="GO" id="GO:0003677">
    <property type="term" value="F:DNA binding"/>
    <property type="evidence" value="ECO:0007669"/>
    <property type="project" value="UniProtKB-UniRule"/>
</dbReference>
<keyword evidence="3 10" id="KW-0808">Transferase</keyword>
<dbReference type="PANTHER" id="PTHR13710:SF108">
    <property type="entry name" value="ATP-DEPENDENT DNA HELICASE Q4"/>
    <property type="match status" value="1"/>
</dbReference>
<keyword evidence="4 10" id="KW-0548">Nucleotidyltransferase</keyword>
<keyword evidence="7 14" id="KW-0347">Helicase</keyword>
<evidence type="ECO:0000256" key="5">
    <source>
        <dbReference type="ARBA" id="ARBA00022741"/>
    </source>
</evidence>
<gene>
    <name evidence="14" type="ORF">IAA69_03270</name>
</gene>
<evidence type="ECO:0000313" key="15">
    <source>
        <dbReference type="Proteomes" id="UP000824261"/>
    </source>
</evidence>
<feature type="binding site" evidence="10">
    <location>
        <begin position="32"/>
        <end position="34"/>
    </location>
    <ligand>
        <name>NAD(+)</name>
        <dbReference type="ChEBI" id="CHEBI:57540"/>
    </ligand>
</feature>
<dbReference type="SMART" id="SM00490">
    <property type="entry name" value="HELICc"/>
    <property type="match status" value="1"/>
</dbReference>
<dbReference type="NCBIfam" id="TIGR00614">
    <property type="entry name" value="recQ_fam"/>
    <property type="match status" value="1"/>
</dbReference>
<evidence type="ECO:0000256" key="8">
    <source>
        <dbReference type="ARBA" id="ARBA00022840"/>
    </source>
</evidence>
<comment type="caution">
    <text evidence="10">Lacks conserved residue(s) required for the propagation of feature annotation.</text>
</comment>
<dbReference type="Gene3D" id="3.40.50.300">
    <property type="entry name" value="P-loop containing nucleotide triphosphate hydrolases"/>
    <property type="match status" value="2"/>
</dbReference>
<keyword evidence="1 10" id="KW-1277">Toxin-antitoxin system</keyword>
<dbReference type="GO" id="GO:0005524">
    <property type="term" value="F:ATP binding"/>
    <property type="evidence" value="ECO:0007669"/>
    <property type="project" value="UniProtKB-KW"/>
</dbReference>
<keyword evidence="9 10" id="KW-0238">DNA-binding</keyword>
<dbReference type="InterPro" id="IPR027417">
    <property type="entry name" value="P-loop_NTPase"/>
</dbReference>
<comment type="catalytic activity">
    <reaction evidence="10">
        <text>a thymidine in DNA + NAD(+) = an N-(ADP-alpha-D-ribosyl)-thymidine in DNA + nicotinamide + H(+)</text>
        <dbReference type="Rhea" id="RHEA:71651"/>
        <dbReference type="Rhea" id="RHEA-COMP:13556"/>
        <dbReference type="Rhea" id="RHEA-COMP:18051"/>
        <dbReference type="ChEBI" id="CHEBI:15378"/>
        <dbReference type="ChEBI" id="CHEBI:17154"/>
        <dbReference type="ChEBI" id="CHEBI:57540"/>
        <dbReference type="ChEBI" id="CHEBI:137386"/>
        <dbReference type="ChEBI" id="CHEBI:191199"/>
    </reaction>
</comment>
<dbReference type="Pfam" id="PF14487">
    <property type="entry name" value="DarT"/>
    <property type="match status" value="1"/>
</dbReference>
<evidence type="ECO:0000259" key="13">
    <source>
        <dbReference type="PROSITE" id="PS52018"/>
    </source>
</evidence>
<dbReference type="GO" id="GO:0043138">
    <property type="term" value="F:3'-5' DNA helicase activity"/>
    <property type="evidence" value="ECO:0007669"/>
    <property type="project" value="TreeGrafter"/>
</dbReference>
<dbReference type="InterPro" id="IPR004589">
    <property type="entry name" value="DNA_helicase_ATP-dep_RecQ"/>
</dbReference>
<dbReference type="InterPro" id="IPR001650">
    <property type="entry name" value="Helicase_C-like"/>
</dbReference>
<keyword evidence="5" id="KW-0547">Nucleotide-binding</keyword>
<dbReference type="Pfam" id="PF00270">
    <property type="entry name" value="DEAD"/>
    <property type="match status" value="1"/>
</dbReference>
<dbReference type="PANTHER" id="PTHR13710">
    <property type="entry name" value="DNA HELICASE RECQ FAMILY MEMBER"/>
    <property type="match status" value="1"/>
</dbReference>
<dbReference type="InterPro" id="IPR029494">
    <property type="entry name" value="DarT"/>
</dbReference>
<evidence type="ECO:0000256" key="3">
    <source>
        <dbReference type="ARBA" id="ARBA00022679"/>
    </source>
</evidence>
<accession>A0A9D1D2M5</accession>
<feature type="active site" description="Proton acceptor" evidence="10">
    <location>
        <position position="67"/>
    </location>
</feature>
<evidence type="ECO:0000259" key="12">
    <source>
        <dbReference type="PROSITE" id="PS51194"/>
    </source>
</evidence>
<dbReference type="InterPro" id="IPR011545">
    <property type="entry name" value="DEAD/DEAH_box_helicase_dom"/>
</dbReference>
<evidence type="ECO:0000256" key="10">
    <source>
        <dbReference type="PROSITE-ProRule" id="PRU01362"/>
    </source>
</evidence>
<evidence type="ECO:0000256" key="2">
    <source>
        <dbReference type="ARBA" id="ARBA00022676"/>
    </source>
</evidence>
<comment type="caution">
    <text evidence="14">The sequence shown here is derived from an EMBL/GenBank/DDBJ whole genome shotgun (WGS) entry which is preliminary data.</text>
</comment>
<keyword evidence="6 14" id="KW-0378">Hydrolase</keyword>
<feature type="domain" description="Helicase ATP-binding" evidence="11">
    <location>
        <begin position="491"/>
        <end position="667"/>
    </location>
</feature>
<dbReference type="AlphaFoldDB" id="A0A9D1D2M5"/>
<protein>
    <submittedName>
        <fullName evidence="14">RecQ family ATP-dependent DNA helicase</fullName>
        <ecNumber evidence="14">3.6.4.12</ecNumber>
    </submittedName>
</protein>
<reference evidence="14" key="1">
    <citation type="submission" date="2020-10" db="EMBL/GenBank/DDBJ databases">
        <authorList>
            <person name="Gilroy R."/>
        </authorList>
    </citation>
    <scope>NUCLEOTIDE SEQUENCE</scope>
    <source>
        <strain evidence="14">ChiGjej1B1-2707</strain>
    </source>
</reference>
<dbReference type="InterPro" id="IPR014001">
    <property type="entry name" value="Helicase_ATP-bd"/>
</dbReference>
<keyword evidence="2 10" id="KW-0328">Glycosyltransferase</keyword>
<dbReference type="Pfam" id="PF00271">
    <property type="entry name" value="Helicase_C"/>
    <property type="match status" value="1"/>
</dbReference>
<dbReference type="PROSITE" id="PS51192">
    <property type="entry name" value="HELICASE_ATP_BIND_1"/>
    <property type="match status" value="1"/>
</dbReference>
<dbReference type="GO" id="GO:0016787">
    <property type="term" value="F:hydrolase activity"/>
    <property type="evidence" value="ECO:0007669"/>
    <property type="project" value="UniProtKB-KW"/>
</dbReference>
<dbReference type="GO" id="GO:0009378">
    <property type="term" value="F:four-way junction helicase activity"/>
    <property type="evidence" value="ECO:0007669"/>
    <property type="project" value="TreeGrafter"/>
</dbReference>
<proteinExistence type="inferred from homology"/>
<dbReference type="EMBL" id="DVGB01000039">
    <property type="protein sequence ID" value="HIR01264.1"/>
    <property type="molecule type" value="Genomic_DNA"/>
</dbReference>
<reference evidence="14" key="2">
    <citation type="journal article" date="2021" name="PeerJ">
        <title>Extensive microbial diversity within the chicken gut microbiome revealed by metagenomics and culture.</title>
        <authorList>
            <person name="Gilroy R."/>
            <person name="Ravi A."/>
            <person name="Getino M."/>
            <person name="Pursley I."/>
            <person name="Horton D.L."/>
            <person name="Alikhan N.F."/>
            <person name="Baker D."/>
            <person name="Gharbi K."/>
            <person name="Hall N."/>
            <person name="Watson M."/>
            <person name="Adriaenssens E.M."/>
            <person name="Foster-Nyarko E."/>
            <person name="Jarju S."/>
            <person name="Secka A."/>
            <person name="Antonio M."/>
            <person name="Oren A."/>
            <person name="Chaudhuri R.R."/>
            <person name="La Ragione R."/>
            <person name="Hildebrand F."/>
            <person name="Pallen M.J."/>
        </authorList>
    </citation>
    <scope>NUCLEOTIDE SEQUENCE</scope>
    <source>
        <strain evidence="14">ChiGjej1B1-2707</strain>
    </source>
</reference>
<dbReference type="EC" id="3.6.4.12" evidence="14"/>
<evidence type="ECO:0000256" key="6">
    <source>
        <dbReference type="ARBA" id="ARBA00022801"/>
    </source>
</evidence>
<dbReference type="GO" id="GO:0005694">
    <property type="term" value="C:chromosome"/>
    <property type="evidence" value="ECO:0007669"/>
    <property type="project" value="TreeGrafter"/>
</dbReference>
<dbReference type="CDD" id="cd17920">
    <property type="entry name" value="DEXHc_RecQ"/>
    <property type="match status" value="1"/>
</dbReference>
<keyword evidence="8" id="KW-0067">ATP-binding</keyword>
<dbReference type="PROSITE" id="PS51194">
    <property type="entry name" value="HELICASE_CTER"/>
    <property type="match status" value="1"/>
</dbReference>
<evidence type="ECO:0000256" key="7">
    <source>
        <dbReference type="ARBA" id="ARBA00022806"/>
    </source>
</evidence>
<dbReference type="SUPFAM" id="SSF52540">
    <property type="entry name" value="P-loop containing nucleoside triphosphate hydrolases"/>
    <property type="match status" value="1"/>
</dbReference>
<dbReference type="Proteomes" id="UP000824261">
    <property type="component" value="Unassembled WGS sequence"/>
</dbReference>
<feature type="domain" description="DarT" evidence="13">
    <location>
        <begin position="28"/>
        <end position="214"/>
    </location>
</feature>